<evidence type="ECO:0000256" key="5">
    <source>
        <dbReference type="ARBA" id="ARBA00022683"/>
    </source>
</evidence>
<dbReference type="Pfam" id="PF00359">
    <property type="entry name" value="PTS_EIIA_2"/>
    <property type="match status" value="1"/>
</dbReference>
<keyword evidence="5" id="KW-0598">Phosphotransferase system</keyword>
<dbReference type="NCBIfam" id="TIGR00848">
    <property type="entry name" value="fruA"/>
    <property type="match status" value="1"/>
</dbReference>
<evidence type="ECO:0000256" key="2">
    <source>
        <dbReference type="ARBA" id="ARBA00022553"/>
    </source>
</evidence>
<dbReference type="EMBL" id="VLJT01000017">
    <property type="protein sequence ID" value="TWH17296.1"/>
    <property type="molecule type" value="Genomic_DNA"/>
</dbReference>
<dbReference type="GO" id="GO:0009401">
    <property type="term" value="P:phosphoenolpyruvate-dependent sugar phosphotransferase system"/>
    <property type="evidence" value="ECO:0007669"/>
    <property type="project" value="UniProtKB-KW"/>
</dbReference>
<proteinExistence type="predicted"/>
<dbReference type="InterPro" id="IPR004715">
    <property type="entry name" value="PTS_IIA_fruc"/>
</dbReference>
<dbReference type="AlphaFoldDB" id="A0A562E5B7"/>
<dbReference type="InterPro" id="IPR051541">
    <property type="entry name" value="PTS_SugarTrans_NitroReg"/>
</dbReference>
<keyword evidence="4" id="KW-0808">Transferase</keyword>
<dbReference type="Gene3D" id="3.40.930.10">
    <property type="entry name" value="Mannitol-specific EII, Chain A"/>
    <property type="match status" value="1"/>
</dbReference>
<dbReference type="GO" id="GO:0016020">
    <property type="term" value="C:membrane"/>
    <property type="evidence" value="ECO:0007669"/>
    <property type="project" value="InterPro"/>
</dbReference>
<comment type="caution">
    <text evidence="8">The sequence shown here is derived from an EMBL/GenBank/DDBJ whole genome shotgun (WGS) entry which is preliminary data.</text>
</comment>
<name>A0A562E5B7_RHORH</name>
<evidence type="ECO:0000256" key="1">
    <source>
        <dbReference type="ARBA" id="ARBA00022448"/>
    </source>
</evidence>
<reference evidence="8 9" key="1">
    <citation type="submission" date="2019-07" db="EMBL/GenBank/DDBJ databases">
        <title>Genome sequencing of lignin-degrading bacterial isolates.</title>
        <authorList>
            <person name="Gladden J."/>
        </authorList>
    </citation>
    <scope>NUCLEOTIDE SEQUENCE [LARGE SCALE GENOMIC DNA]</scope>
    <source>
        <strain evidence="8 9">J45</strain>
    </source>
</reference>
<dbReference type="PANTHER" id="PTHR47738:SF2">
    <property type="entry name" value="PTS SYSTEM FRUCTOSE-LIKE EIIA COMPONENT"/>
    <property type="match status" value="1"/>
</dbReference>
<dbReference type="CDD" id="cd00211">
    <property type="entry name" value="PTS_IIA_fru"/>
    <property type="match status" value="1"/>
</dbReference>
<dbReference type="GO" id="GO:0008982">
    <property type="term" value="F:protein-N(PI)-phosphohistidine-sugar phosphotransferase activity"/>
    <property type="evidence" value="ECO:0007669"/>
    <property type="project" value="InterPro"/>
</dbReference>
<sequence>MSDTTSGSAGGSSIIGTELVSLDADLGSDKNSVIVALAERLAANGRASDADALTAAVLDREAKSATGLPGGIAIPHARSEAVTTPSLGFARLSPKADFGAPDGPADLVFLIAAPEGAGGDHMKLLTALARALVRPDFVASLRAAASAEEVIALVEDVLPPRPAPSSSAPAGTGSLREAGGRASAERRTARRPHDRRGHRVPDRHRAHLYGRRRAGRRR</sequence>
<dbReference type="PANTHER" id="PTHR47738">
    <property type="entry name" value="PTS SYSTEM FRUCTOSE-LIKE EIIA COMPONENT-RELATED"/>
    <property type="match status" value="1"/>
</dbReference>
<keyword evidence="2" id="KW-0597">Phosphoprotein</keyword>
<dbReference type="InterPro" id="IPR002178">
    <property type="entry name" value="PTS_EIIA_type-2_dom"/>
</dbReference>
<evidence type="ECO:0000259" key="7">
    <source>
        <dbReference type="PROSITE" id="PS51094"/>
    </source>
</evidence>
<gene>
    <name evidence="8" type="ORF">L618_000200003770</name>
</gene>
<feature type="domain" description="PTS EIIA type-2" evidence="7">
    <location>
        <begin position="13"/>
        <end position="157"/>
    </location>
</feature>
<organism evidence="8 9">
    <name type="scientific">Rhodococcus rhodochrous J45</name>
    <dbReference type="NCBI Taxonomy" id="935266"/>
    <lineage>
        <taxon>Bacteria</taxon>
        <taxon>Bacillati</taxon>
        <taxon>Actinomycetota</taxon>
        <taxon>Actinomycetes</taxon>
        <taxon>Mycobacteriales</taxon>
        <taxon>Nocardiaceae</taxon>
        <taxon>Rhodococcus</taxon>
    </lineage>
</organism>
<dbReference type="SUPFAM" id="SSF55804">
    <property type="entry name" value="Phoshotransferase/anion transport protein"/>
    <property type="match status" value="1"/>
</dbReference>
<evidence type="ECO:0000256" key="6">
    <source>
        <dbReference type="SAM" id="MobiDB-lite"/>
    </source>
</evidence>
<evidence type="ECO:0000256" key="4">
    <source>
        <dbReference type="ARBA" id="ARBA00022679"/>
    </source>
</evidence>
<evidence type="ECO:0000313" key="8">
    <source>
        <dbReference type="EMBL" id="TWH17296.1"/>
    </source>
</evidence>
<feature type="region of interest" description="Disordered" evidence="6">
    <location>
        <begin position="159"/>
        <end position="218"/>
    </location>
</feature>
<feature type="compositionally biased region" description="Low complexity" evidence="6">
    <location>
        <begin position="164"/>
        <end position="182"/>
    </location>
</feature>
<dbReference type="PROSITE" id="PS51094">
    <property type="entry name" value="PTS_EIIA_TYPE_2"/>
    <property type="match status" value="1"/>
</dbReference>
<evidence type="ECO:0000313" key="9">
    <source>
        <dbReference type="Proteomes" id="UP000317573"/>
    </source>
</evidence>
<dbReference type="InterPro" id="IPR016152">
    <property type="entry name" value="PTrfase/Anion_transptr"/>
</dbReference>
<keyword evidence="3" id="KW-0762">Sugar transport</keyword>
<evidence type="ECO:0000256" key="3">
    <source>
        <dbReference type="ARBA" id="ARBA00022597"/>
    </source>
</evidence>
<keyword evidence="1" id="KW-0813">Transport</keyword>
<accession>A0A562E5B7</accession>
<feature type="compositionally biased region" description="Basic residues" evidence="6">
    <location>
        <begin position="188"/>
        <end position="218"/>
    </location>
</feature>
<dbReference type="Proteomes" id="UP000317573">
    <property type="component" value="Unassembled WGS sequence"/>
</dbReference>
<protein>
    <submittedName>
        <fullName evidence="8">PTS system fructose-specific IIC component</fullName>
    </submittedName>
</protein>